<comment type="similarity">
    <text evidence="2">Belongs to the GMC oxidoreductase family.</text>
</comment>
<dbReference type="Proteomes" id="UP000223913">
    <property type="component" value="Unassembled WGS sequence"/>
</dbReference>
<keyword evidence="16" id="KW-1133">Transmembrane helix</keyword>
<dbReference type="Pfam" id="PF00890">
    <property type="entry name" value="FAD_binding_2"/>
    <property type="match status" value="1"/>
</dbReference>
<dbReference type="InterPro" id="IPR036188">
    <property type="entry name" value="FAD/NAD-bd_sf"/>
</dbReference>
<dbReference type="SUPFAM" id="SSF51905">
    <property type="entry name" value="FAD/NAD(P)-binding domain"/>
    <property type="match status" value="1"/>
</dbReference>
<dbReference type="AlphaFoldDB" id="A0A2D0N1F5"/>
<dbReference type="InterPro" id="IPR007867">
    <property type="entry name" value="GMC_OxRtase_C"/>
</dbReference>
<evidence type="ECO:0000256" key="6">
    <source>
        <dbReference type="ARBA" id="ARBA00023002"/>
    </source>
</evidence>
<dbReference type="InterPro" id="IPR052542">
    <property type="entry name" value="Cholesterol_Oxidase"/>
</dbReference>
<evidence type="ECO:0000256" key="1">
    <source>
        <dbReference type="ARBA" id="ARBA00001974"/>
    </source>
</evidence>
<evidence type="ECO:0000256" key="14">
    <source>
        <dbReference type="ARBA" id="ARBA00049744"/>
    </source>
</evidence>
<evidence type="ECO:0000256" key="2">
    <source>
        <dbReference type="ARBA" id="ARBA00010790"/>
    </source>
</evidence>
<sequence>MKKDTDVLIIGSGFGASVAALRFAEAGKSVTVLERGGYITREKFEADDDMLWQPDNGRYGMNDFQKRGTHVIPWLGAGVGGGSHVYAGTLKRREFFDDFPSDVSVAEMTPFYELAEDMMQAVKYPDHPPYDQLPAYRIFREAEKEMEEQYPDQVEEHGDILLGISYAPNEALAGKVFTNKYGAQQRYSDPDEQKILGGDIEVKNTLDKNYLHLATERGAVIKEFAQVVKIEPLPEGGYRVFWKDPRQDSQAGGQMTTETLVCGAGSIGSTELLLQNKYQHRTLPDLSDQLGKRYFTNGDYIMFLLPRKGLLASWIGLFAAIAGWIAGWGWLALVGVIAYFFGWYRSDPKAAPDQGSTNSDYIRFRHRDGSPQGMYIEGGRYPTPVKALLAIGLSLAGEYRPHTYGHISNSVNFLGKYVPVFELIERSWPIPMLMMGRDDAVGQFHLNEENEAEIEFPIENNDQYVDFLTKWGKIFSKKADSYFLPNFVAKAFRIVEIPHNMGGCSMGENAKSGVVDSYGRVFGYDNFLILDGSIMPCSLGPNPALTILAFAERSMRQVISQPEKAEDGIADRP</sequence>
<dbReference type="PANTHER" id="PTHR47470">
    <property type="entry name" value="CHOLESTEROL OXIDASE"/>
    <property type="match status" value="1"/>
</dbReference>
<organism evidence="19 20">
    <name type="scientific">Flavilitoribacter nigricans (strain ATCC 23147 / DSM 23189 / NBRC 102662 / NCIMB 1420 / SS-2)</name>
    <name type="common">Lewinella nigricans</name>
    <dbReference type="NCBI Taxonomy" id="1122177"/>
    <lineage>
        <taxon>Bacteria</taxon>
        <taxon>Pseudomonadati</taxon>
        <taxon>Bacteroidota</taxon>
        <taxon>Saprospiria</taxon>
        <taxon>Saprospirales</taxon>
        <taxon>Lewinellaceae</taxon>
        <taxon>Flavilitoribacter</taxon>
    </lineage>
</organism>
<feature type="transmembrane region" description="Helical" evidence="16">
    <location>
        <begin position="311"/>
        <end position="344"/>
    </location>
</feature>
<evidence type="ECO:0000256" key="7">
    <source>
        <dbReference type="ARBA" id="ARBA00023098"/>
    </source>
</evidence>
<evidence type="ECO:0000256" key="3">
    <source>
        <dbReference type="ARBA" id="ARBA00022548"/>
    </source>
</evidence>
<name>A0A2D0N1F5_FLAN2</name>
<dbReference type="PANTHER" id="PTHR47470:SF1">
    <property type="entry name" value="FAD-DEPENDENT OXIDOREDUCTASE 2 FAD BINDING DOMAIN-CONTAINING PROTEIN"/>
    <property type="match status" value="1"/>
</dbReference>
<keyword evidence="6" id="KW-0560">Oxidoreductase</keyword>
<dbReference type="EC" id="5.3.3.1" evidence="11"/>
<keyword evidence="7" id="KW-0443">Lipid metabolism</keyword>
<evidence type="ECO:0000256" key="15">
    <source>
        <dbReference type="ARBA" id="ARBA00049778"/>
    </source>
</evidence>
<evidence type="ECO:0000313" key="19">
    <source>
        <dbReference type="EMBL" id="PHN02361.1"/>
    </source>
</evidence>
<dbReference type="RefSeq" id="WP_099154245.1">
    <property type="nucleotide sequence ID" value="NZ_PDUD01000041.1"/>
</dbReference>
<dbReference type="InterPro" id="IPR003953">
    <property type="entry name" value="FAD-dep_OxRdtase_2_FAD-bd"/>
</dbReference>
<comment type="caution">
    <text evidence="19">The sequence shown here is derived from an EMBL/GenBank/DDBJ whole genome shotgun (WGS) entry which is preliminary data.</text>
</comment>
<dbReference type="GO" id="GO:0004769">
    <property type="term" value="F:steroid Delta-isomerase activity"/>
    <property type="evidence" value="ECO:0007669"/>
    <property type="project" value="UniProtKB-EC"/>
</dbReference>
<protein>
    <recommendedName>
        <fullName evidence="14">Cholesterol oxidase</fullName>
        <ecNumber evidence="13">1.1.3.6</ecNumber>
        <ecNumber evidence="11">5.3.3.1</ecNumber>
    </recommendedName>
    <alternativeName>
        <fullName evidence="15">Cholesterol isomerase</fullName>
    </alternativeName>
</protein>
<keyword evidence="20" id="KW-1185">Reference proteome</keyword>
<keyword evidence="3" id="KW-0153">Cholesterol metabolism</keyword>
<proteinExistence type="inferred from homology"/>
<evidence type="ECO:0000256" key="5">
    <source>
        <dbReference type="ARBA" id="ARBA00022827"/>
    </source>
</evidence>
<evidence type="ECO:0000256" key="8">
    <source>
        <dbReference type="ARBA" id="ARBA00023166"/>
    </source>
</evidence>
<keyword evidence="16" id="KW-0472">Membrane</keyword>
<dbReference type="GO" id="GO:0016995">
    <property type="term" value="F:cholesterol oxidase activity"/>
    <property type="evidence" value="ECO:0007669"/>
    <property type="project" value="UniProtKB-EC"/>
</dbReference>
<evidence type="ECO:0000256" key="13">
    <source>
        <dbReference type="ARBA" id="ARBA00049723"/>
    </source>
</evidence>
<evidence type="ECO:0000256" key="16">
    <source>
        <dbReference type="SAM" id="Phobius"/>
    </source>
</evidence>
<dbReference type="OrthoDB" id="1154541at2"/>
<evidence type="ECO:0000313" key="20">
    <source>
        <dbReference type="Proteomes" id="UP000223913"/>
    </source>
</evidence>
<accession>A0A2D0N1F5</accession>
<comment type="pathway">
    <text evidence="12">Steroid metabolism; cholesterol degradation.</text>
</comment>
<dbReference type="EMBL" id="PDUD01000041">
    <property type="protein sequence ID" value="PHN02361.1"/>
    <property type="molecule type" value="Genomic_DNA"/>
</dbReference>
<keyword evidence="16" id="KW-0812">Transmembrane</keyword>
<comment type="cofactor">
    <cofactor evidence="1">
        <name>FAD</name>
        <dbReference type="ChEBI" id="CHEBI:57692"/>
    </cofactor>
</comment>
<evidence type="ECO:0000256" key="9">
    <source>
        <dbReference type="ARBA" id="ARBA00023221"/>
    </source>
</evidence>
<keyword evidence="5" id="KW-0274">FAD</keyword>
<keyword evidence="4" id="KW-0285">Flavoprotein</keyword>
<evidence type="ECO:0000256" key="12">
    <source>
        <dbReference type="ARBA" id="ARBA00049645"/>
    </source>
</evidence>
<gene>
    <name evidence="19" type="ORF">CRP01_32470</name>
</gene>
<dbReference type="EC" id="1.1.3.6" evidence="13"/>
<evidence type="ECO:0000256" key="4">
    <source>
        <dbReference type="ARBA" id="ARBA00022630"/>
    </source>
</evidence>
<dbReference type="Gene3D" id="3.50.50.60">
    <property type="entry name" value="FAD/NAD(P)-binding domain"/>
    <property type="match status" value="3"/>
</dbReference>
<evidence type="ECO:0000256" key="10">
    <source>
        <dbReference type="ARBA" id="ARBA00023235"/>
    </source>
</evidence>
<evidence type="ECO:0000256" key="11">
    <source>
        <dbReference type="ARBA" id="ARBA00038856"/>
    </source>
</evidence>
<dbReference type="Pfam" id="PF05199">
    <property type="entry name" value="GMC_oxred_C"/>
    <property type="match status" value="1"/>
</dbReference>
<keyword evidence="10" id="KW-0413">Isomerase</keyword>
<feature type="domain" description="FAD-dependent oxidoreductase 2 FAD-binding" evidence="17">
    <location>
        <begin position="6"/>
        <end position="38"/>
    </location>
</feature>
<keyword evidence="9" id="KW-0753">Steroid metabolism</keyword>
<feature type="domain" description="Glucose-methanol-choline oxidoreductase C-terminal" evidence="18">
    <location>
        <begin position="486"/>
        <end position="551"/>
    </location>
</feature>
<evidence type="ECO:0000259" key="17">
    <source>
        <dbReference type="Pfam" id="PF00890"/>
    </source>
</evidence>
<evidence type="ECO:0000259" key="18">
    <source>
        <dbReference type="Pfam" id="PF05199"/>
    </source>
</evidence>
<keyword evidence="8" id="KW-1207">Sterol metabolism</keyword>
<dbReference type="GO" id="GO:0008203">
    <property type="term" value="P:cholesterol metabolic process"/>
    <property type="evidence" value="ECO:0007669"/>
    <property type="project" value="UniProtKB-KW"/>
</dbReference>
<reference evidence="19 20" key="1">
    <citation type="submission" date="2017-10" db="EMBL/GenBank/DDBJ databases">
        <title>The draft genome sequence of Lewinella nigricans NBRC 102662.</title>
        <authorList>
            <person name="Wang K."/>
        </authorList>
    </citation>
    <scope>NUCLEOTIDE SEQUENCE [LARGE SCALE GENOMIC DNA]</scope>
    <source>
        <strain evidence="19 20">NBRC 102662</strain>
    </source>
</reference>